<accession>A0A3G1A4P0</accession>
<dbReference type="GO" id="GO:0008652">
    <property type="term" value="P:amino acid biosynthetic process"/>
    <property type="evidence" value="ECO:0007669"/>
    <property type="project" value="UniProtKB-KW"/>
</dbReference>
<dbReference type="CDD" id="cd12177">
    <property type="entry name" value="2-Hacid_dh_12"/>
    <property type="match status" value="1"/>
</dbReference>
<organism evidence="8 9">
    <name type="scientific">Thermofilum adornatum 1505</name>
    <dbReference type="NCBI Taxonomy" id="697581"/>
    <lineage>
        <taxon>Archaea</taxon>
        <taxon>Thermoproteota</taxon>
        <taxon>Thermoprotei</taxon>
        <taxon>Thermofilales</taxon>
        <taxon>Thermofilaceae</taxon>
        <taxon>Thermofilum</taxon>
    </lineage>
</organism>
<dbReference type="Proteomes" id="UP000266720">
    <property type="component" value="Chromosome"/>
</dbReference>
<dbReference type="EMBL" id="CP007493">
    <property type="protein sequence ID" value="AJB41529.1"/>
    <property type="molecule type" value="Genomic_DNA"/>
</dbReference>
<sequence length="341" mass="37362">MYKVAIVNSRSYGVVAPDVLENLRRVAQVDFLDVDKTLRGKPLAEKLSGYHFIIASVTPFYDREFFEHQKDVLLIARHGIGYDNVDVTAATEYGVIVTRVPGYKERDAVAELAVALCLNVARKVCLSAGYVREGKWSERGKIVGINIKGKTVGIVGLGNIGSRVAEIFSRGFEARVIAYDPYVSKEQAFKSGAELVDFDTLLKNSDIILLHAALTRENYHLIGEKEIEKMKKGVIIVNAARGELIDTNALIKGLETGKIGGVGLDVIEGEPIGADHPLLKFPNVIITPHIGANTLEALRGMDESNANAILQVIRGEPPFEYIVNKEVLEKGTRAKIKLSSH</sequence>
<keyword evidence="4" id="KW-0520">NAD</keyword>
<comment type="similarity">
    <text evidence="1 5">Belongs to the D-isomer specific 2-hydroxyacid dehydrogenase family.</text>
</comment>
<keyword evidence="2" id="KW-0028">Amino-acid biosynthesis</keyword>
<dbReference type="Gene3D" id="3.40.50.720">
    <property type="entry name" value="NAD(P)-binding Rossmann-like Domain"/>
    <property type="match status" value="2"/>
</dbReference>
<feature type="domain" description="D-isomer specific 2-hydroxyacid dehydrogenase NAD-binding" evidence="7">
    <location>
        <begin position="114"/>
        <end position="291"/>
    </location>
</feature>
<reference evidence="9" key="1">
    <citation type="book" date="2010" name="EXTREMOPHILES" publisher="0:0-0">
        <title>Complete genome sequences of ten hyperthermophilic archaea reveal their metabolic capabilities and possible ecological roles.</title>
        <editorList>
            <person name="?"/>
        </editorList>
        <authorList>
            <person name="Ravin N.V."/>
            <person name="Mardanov A.V."/>
            <person name="Bonch-Osmolovskaya E.A."/>
            <person name="Skryabin K.G."/>
        </authorList>
    </citation>
    <scope>NUCLEOTIDE SEQUENCE [LARGE SCALE GENOMIC DNA]</scope>
    <source>
        <strain evidence="9">1505</strain>
    </source>
</reference>
<dbReference type="SUPFAM" id="SSF51735">
    <property type="entry name" value="NAD(P)-binding Rossmann-fold domains"/>
    <property type="match status" value="1"/>
</dbReference>
<evidence type="ECO:0000256" key="4">
    <source>
        <dbReference type="ARBA" id="ARBA00023027"/>
    </source>
</evidence>
<dbReference type="InterPro" id="IPR029753">
    <property type="entry name" value="D-isomer_DH_CS"/>
</dbReference>
<dbReference type="AlphaFoldDB" id="A0A3G1A4P0"/>
<feature type="domain" description="D-isomer specific 2-hydroxyacid dehydrogenase catalytic" evidence="6">
    <location>
        <begin position="15"/>
        <end position="318"/>
    </location>
</feature>
<evidence type="ECO:0000256" key="1">
    <source>
        <dbReference type="ARBA" id="ARBA00005854"/>
    </source>
</evidence>
<dbReference type="Pfam" id="PF02826">
    <property type="entry name" value="2-Hacid_dh_C"/>
    <property type="match status" value="1"/>
</dbReference>
<dbReference type="SUPFAM" id="SSF52283">
    <property type="entry name" value="Formate/glycerate dehydrogenase catalytic domain-like"/>
    <property type="match status" value="1"/>
</dbReference>
<proteinExistence type="inferred from homology"/>
<evidence type="ECO:0000313" key="8">
    <source>
        <dbReference type="EMBL" id="AJB41529.1"/>
    </source>
</evidence>
<dbReference type="PANTHER" id="PTHR42789">
    <property type="entry name" value="D-ISOMER SPECIFIC 2-HYDROXYACID DEHYDROGENASE FAMILY PROTEIN (AFU_ORTHOLOGUE AFUA_6G10090)"/>
    <property type="match status" value="1"/>
</dbReference>
<dbReference type="InterPro" id="IPR036291">
    <property type="entry name" value="NAD(P)-bd_dom_sf"/>
</dbReference>
<protein>
    <submittedName>
        <fullName evidence="8">D-3-phosphoglycerate dehydrogenase</fullName>
        <ecNumber evidence="8">1.1.1.95</ecNumber>
    </submittedName>
</protein>
<dbReference type="EC" id="1.1.1.95" evidence="8"/>
<dbReference type="GO" id="GO:0004617">
    <property type="term" value="F:phosphoglycerate dehydrogenase activity"/>
    <property type="evidence" value="ECO:0007669"/>
    <property type="project" value="UniProtKB-EC"/>
</dbReference>
<dbReference type="FunFam" id="3.40.50.720:FF:000203">
    <property type="entry name" value="D-3-phosphoglycerate dehydrogenase (SerA)"/>
    <property type="match status" value="1"/>
</dbReference>
<evidence type="ECO:0000313" key="9">
    <source>
        <dbReference type="Proteomes" id="UP000266720"/>
    </source>
</evidence>
<dbReference type="PANTHER" id="PTHR42789:SF1">
    <property type="entry name" value="D-ISOMER SPECIFIC 2-HYDROXYACID DEHYDROGENASE FAMILY PROTEIN (AFU_ORTHOLOGUE AFUA_6G10090)"/>
    <property type="match status" value="1"/>
</dbReference>
<name>A0A3G1A4P0_9CREN</name>
<dbReference type="InterPro" id="IPR006140">
    <property type="entry name" value="D-isomer_DH_NAD-bd"/>
</dbReference>
<dbReference type="GeneID" id="25405916"/>
<gene>
    <name evidence="8" type="ORF">TCARB_0461</name>
</gene>
<evidence type="ECO:0000256" key="2">
    <source>
        <dbReference type="ARBA" id="ARBA00022605"/>
    </source>
</evidence>
<keyword evidence="3 5" id="KW-0560">Oxidoreductase</keyword>
<dbReference type="PROSITE" id="PS00065">
    <property type="entry name" value="D_2_HYDROXYACID_DH_1"/>
    <property type="match status" value="1"/>
</dbReference>
<evidence type="ECO:0000259" key="6">
    <source>
        <dbReference type="Pfam" id="PF00389"/>
    </source>
</evidence>
<evidence type="ECO:0000256" key="3">
    <source>
        <dbReference type="ARBA" id="ARBA00023002"/>
    </source>
</evidence>
<dbReference type="STRING" id="697581.TCARB_0461"/>
<evidence type="ECO:0000256" key="5">
    <source>
        <dbReference type="RuleBase" id="RU003719"/>
    </source>
</evidence>
<dbReference type="KEGG" id="tcb:TCARB_0461"/>
<dbReference type="RefSeq" id="WP_020963031.1">
    <property type="nucleotide sequence ID" value="NZ_CP007493.1"/>
</dbReference>
<dbReference type="InterPro" id="IPR050857">
    <property type="entry name" value="D-2-hydroxyacid_DH"/>
</dbReference>
<dbReference type="GeneID" id="16574030"/>
<dbReference type="InterPro" id="IPR006139">
    <property type="entry name" value="D-isomer_2_OHA_DH_cat_dom"/>
</dbReference>
<dbReference type="Pfam" id="PF00389">
    <property type="entry name" value="2-Hacid_dh"/>
    <property type="match status" value="1"/>
</dbReference>
<evidence type="ECO:0000259" key="7">
    <source>
        <dbReference type="Pfam" id="PF02826"/>
    </source>
</evidence>
<dbReference type="PROSITE" id="PS00671">
    <property type="entry name" value="D_2_HYDROXYACID_DH_3"/>
    <property type="match status" value="1"/>
</dbReference>
<dbReference type="GO" id="GO:0051287">
    <property type="term" value="F:NAD binding"/>
    <property type="evidence" value="ECO:0007669"/>
    <property type="project" value="InterPro"/>
</dbReference>
<dbReference type="InterPro" id="IPR029752">
    <property type="entry name" value="D-isomer_DH_CS1"/>
</dbReference>